<keyword evidence="3 6" id="KW-0812">Transmembrane</keyword>
<dbReference type="PANTHER" id="PTHR32309:SF13">
    <property type="entry name" value="FERRIC ENTEROBACTIN TRANSPORT PROTEIN FEPE"/>
    <property type="match status" value="1"/>
</dbReference>
<dbReference type="RefSeq" id="WP_143234939.1">
    <property type="nucleotide sequence ID" value="NZ_VJWL01000001.1"/>
</dbReference>
<evidence type="ECO:0000256" key="2">
    <source>
        <dbReference type="ARBA" id="ARBA00022475"/>
    </source>
</evidence>
<name>A0A552X6L9_9GAMM</name>
<feature type="domain" description="Polysaccharide chain length determinant N-terminal" evidence="7">
    <location>
        <begin position="23"/>
        <end position="122"/>
    </location>
</feature>
<keyword evidence="5 6" id="KW-0472">Membrane</keyword>
<evidence type="ECO:0000256" key="1">
    <source>
        <dbReference type="ARBA" id="ARBA00004651"/>
    </source>
</evidence>
<keyword evidence="4 6" id="KW-1133">Transmembrane helix</keyword>
<dbReference type="GO" id="GO:0004713">
    <property type="term" value="F:protein tyrosine kinase activity"/>
    <property type="evidence" value="ECO:0007669"/>
    <property type="project" value="TreeGrafter"/>
</dbReference>
<evidence type="ECO:0000259" key="8">
    <source>
        <dbReference type="Pfam" id="PF13807"/>
    </source>
</evidence>
<comment type="caution">
    <text evidence="9">The sequence shown here is derived from an EMBL/GenBank/DDBJ whole genome shotgun (WGS) entry which is preliminary data.</text>
</comment>
<reference evidence="9 10" key="1">
    <citation type="submission" date="2019-07" db="EMBL/GenBank/DDBJ databases">
        <authorList>
            <person name="Yang M."/>
            <person name="Zhao D."/>
            <person name="Xiang H."/>
        </authorList>
    </citation>
    <scope>NUCLEOTIDE SEQUENCE [LARGE SCALE GENOMIC DNA]</scope>
    <source>
        <strain evidence="9 10">IM1326</strain>
    </source>
</reference>
<comment type="subcellular location">
    <subcellularLocation>
        <location evidence="1">Cell membrane</location>
        <topology evidence="1">Multi-pass membrane protein</topology>
    </subcellularLocation>
</comment>
<protein>
    <submittedName>
        <fullName evidence="9">LPS O-antigen length regulator</fullName>
    </submittedName>
</protein>
<gene>
    <name evidence="9" type="ORF">FM042_05040</name>
</gene>
<feature type="transmembrane region" description="Helical" evidence="6">
    <location>
        <begin position="292"/>
        <end position="316"/>
    </location>
</feature>
<dbReference type="Proteomes" id="UP000320359">
    <property type="component" value="Unassembled WGS sequence"/>
</dbReference>
<evidence type="ECO:0000256" key="5">
    <source>
        <dbReference type="ARBA" id="ARBA00023136"/>
    </source>
</evidence>
<dbReference type="PANTHER" id="PTHR32309">
    <property type="entry name" value="TYROSINE-PROTEIN KINASE"/>
    <property type="match status" value="1"/>
</dbReference>
<evidence type="ECO:0000313" key="9">
    <source>
        <dbReference type="EMBL" id="TRW50203.1"/>
    </source>
</evidence>
<accession>A0A552X6L9</accession>
<feature type="domain" description="Tyrosine-protein kinase G-rich" evidence="8">
    <location>
        <begin position="247"/>
        <end position="315"/>
    </location>
</feature>
<dbReference type="OrthoDB" id="9775724at2"/>
<evidence type="ECO:0000256" key="3">
    <source>
        <dbReference type="ARBA" id="ARBA00022692"/>
    </source>
</evidence>
<dbReference type="InterPro" id="IPR032807">
    <property type="entry name" value="GNVR"/>
</dbReference>
<dbReference type="InterPro" id="IPR003856">
    <property type="entry name" value="LPS_length_determ_N"/>
</dbReference>
<sequence length="323" mass="36289">MKTNQHEKQQIAQTTVRQNTADEEIDLLEVMQTIWAGKWLIMGITAAFAIGSMLYALSQPNIYQAEAKLAPTKESQVNFGAFGGQLGGLASIAGINLPRGQVDNSQLAQEIMKSRVFLTDFVERREILPDLMAVDSWNPNSGQVTYSADVYDSATQTWLREVNPPRQAEPSSWEYVQEFRNILRVATDGSTGLVTVSIEHKSPVIAKQWVDWIIEDINNEMRRRDVDEAQSSIAFIEREMDNTRLANTQQVYASLLEQQTQTIMLANVRPEYVFRVIDPAVVPEQKAKPRRAVMVILGAVLGGILALFVVLIRSAVGKYYKDR</sequence>
<evidence type="ECO:0000313" key="10">
    <source>
        <dbReference type="Proteomes" id="UP000320359"/>
    </source>
</evidence>
<proteinExistence type="predicted"/>
<dbReference type="GO" id="GO:0005886">
    <property type="term" value="C:plasma membrane"/>
    <property type="evidence" value="ECO:0007669"/>
    <property type="project" value="UniProtKB-SubCell"/>
</dbReference>
<evidence type="ECO:0000256" key="6">
    <source>
        <dbReference type="SAM" id="Phobius"/>
    </source>
</evidence>
<feature type="transmembrane region" description="Helical" evidence="6">
    <location>
        <begin position="39"/>
        <end position="58"/>
    </location>
</feature>
<keyword evidence="10" id="KW-1185">Reference proteome</keyword>
<dbReference type="AlphaFoldDB" id="A0A552X6L9"/>
<dbReference type="EMBL" id="VJWL01000001">
    <property type="protein sequence ID" value="TRW50203.1"/>
    <property type="molecule type" value="Genomic_DNA"/>
</dbReference>
<evidence type="ECO:0000256" key="4">
    <source>
        <dbReference type="ARBA" id="ARBA00022989"/>
    </source>
</evidence>
<dbReference type="Pfam" id="PF13807">
    <property type="entry name" value="GNVR"/>
    <property type="match status" value="1"/>
</dbReference>
<keyword evidence="2" id="KW-1003">Cell membrane</keyword>
<dbReference type="InterPro" id="IPR050445">
    <property type="entry name" value="Bact_polysacc_biosynth/exp"/>
</dbReference>
<dbReference type="Pfam" id="PF02706">
    <property type="entry name" value="Wzz"/>
    <property type="match status" value="1"/>
</dbReference>
<evidence type="ECO:0000259" key="7">
    <source>
        <dbReference type="Pfam" id="PF02706"/>
    </source>
</evidence>
<organism evidence="9 10">
    <name type="scientific">Aliidiomarina halalkaliphila</name>
    <dbReference type="NCBI Taxonomy" id="2593535"/>
    <lineage>
        <taxon>Bacteria</taxon>
        <taxon>Pseudomonadati</taxon>
        <taxon>Pseudomonadota</taxon>
        <taxon>Gammaproteobacteria</taxon>
        <taxon>Alteromonadales</taxon>
        <taxon>Idiomarinaceae</taxon>
        <taxon>Aliidiomarina</taxon>
    </lineage>
</organism>